<proteinExistence type="predicted"/>
<keyword evidence="4" id="KW-0547">Nucleotide-binding</keyword>
<evidence type="ECO:0000259" key="3">
    <source>
        <dbReference type="Pfam" id="PF13581"/>
    </source>
</evidence>
<evidence type="ECO:0000313" key="5">
    <source>
        <dbReference type="Proteomes" id="UP000297608"/>
    </source>
</evidence>
<dbReference type="InterPro" id="IPR003594">
    <property type="entry name" value="HATPase_dom"/>
</dbReference>
<keyword evidence="4" id="KW-0067">ATP-binding</keyword>
<dbReference type="EMBL" id="SOFG01000011">
    <property type="protein sequence ID" value="TFB87342.1"/>
    <property type="molecule type" value="Genomic_DNA"/>
</dbReference>
<gene>
    <name evidence="4" type="ORF">E3O44_09535</name>
</gene>
<dbReference type="PANTHER" id="PTHR35526:SF3">
    <property type="entry name" value="ANTI-SIGMA-F FACTOR RSBW"/>
    <property type="match status" value="1"/>
</dbReference>
<comment type="caution">
    <text evidence="4">The sequence shown here is derived from an EMBL/GenBank/DDBJ whole genome shotgun (WGS) entry which is preliminary data.</text>
</comment>
<dbReference type="Pfam" id="PF13581">
    <property type="entry name" value="HATPase_c_2"/>
    <property type="match status" value="1"/>
</dbReference>
<protein>
    <submittedName>
        <fullName evidence="4">ATP-binding protein</fullName>
    </submittedName>
</protein>
<dbReference type="Proteomes" id="UP000297608">
    <property type="component" value="Unassembled WGS sequence"/>
</dbReference>
<keyword evidence="1" id="KW-0808">Transferase</keyword>
<evidence type="ECO:0000256" key="1">
    <source>
        <dbReference type="ARBA" id="ARBA00022527"/>
    </source>
</evidence>
<evidence type="ECO:0000256" key="2">
    <source>
        <dbReference type="SAM" id="MobiDB-lite"/>
    </source>
</evidence>
<name>A0ABY2IFC0_9MICO</name>
<keyword evidence="1" id="KW-0418">Kinase</keyword>
<dbReference type="CDD" id="cd16936">
    <property type="entry name" value="HATPase_RsbW-like"/>
    <property type="match status" value="1"/>
</dbReference>
<dbReference type="Gene3D" id="3.30.565.10">
    <property type="entry name" value="Histidine kinase-like ATPase, C-terminal domain"/>
    <property type="match status" value="1"/>
</dbReference>
<keyword evidence="1" id="KW-0723">Serine/threonine-protein kinase</keyword>
<reference evidence="4 5" key="1">
    <citation type="submission" date="2019-03" db="EMBL/GenBank/DDBJ databases">
        <title>Genomics of glacier-inhabiting Cryobacterium strains.</title>
        <authorList>
            <person name="Liu Q."/>
            <person name="Xin Y.-H."/>
        </authorList>
    </citation>
    <scope>NUCLEOTIDE SEQUENCE [LARGE SCALE GENOMIC DNA]</scope>
    <source>
        <strain evidence="4 5">MDB2-B</strain>
    </source>
</reference>
<dbReference type="InterPro" id="IPR050267">
    <property type="entry name" value="Anti-sigma-factor_SerPK"/>
</dbReference>
<organism evidence="4 5">
    <name type="scientific">Cryobacterium algoricola</name>
    <dbReference type="NCBI Taxonomy" id="1259183"/>
    <lineage>
        <taxon>Bacteria</taxon>
        <taxon>Bacillati</taxon>
        <taxon>Actinomycetota</taxon>
        <taxon>Actinomycetes</taxon>
        <taxon>Micrococcales</taxon>
        <taxon>Microbacteriaceae</taxon>
        <taxon>Cryobacterium</taxon>
    </lineage>
</organism>
<evidence type="ECO:0000313" key="4">
    <source>
        <dbReference type="EMBL" id="TFB87342.1"/>
    </source>
</evidence>
<feature type="region of interest" description="Disordered" evidence="2">
    <location>
        <begin position="1"/>
        <end position="23"/>
    </location>
</feature>
<keyword evidence="5" id="KW-1185">Reference proteome</keyword>
<sequence length="179" mass="19598">MPWKRTRMGSRPPMTAPSSSSEQWRRFMTATADPIDLVIEGTTAMVRKIGPWLHGVLGELPDDEAGAIAARLELAVHEVAMNIIDHAGLPVAAEIRFTAGITDSAVEICVSDPGRPFDPTGVRIPVAGVPQERGYGLMLVRKLVDDLDYRRLDAGNRWTLRVNRTAPADPQQTGNEHQP</sequence>
<dbReference type="PANTHER" id="PTHR35526">
    <property type="entry name" value="ANTI-SIGMA-F FACTOR RSBW-RELATED"/>
    <property type="match status" value="1"/>
</dbReference>
<dbReference type="SUPFAM" id="SSF55874">
    <property type="entry name" value="ATPase domain of HSP90 chaperone/DNA topoisomerase II/histidine kinase"/>
    <property type="match status" value="1"/>
</dbReference>
<dbReference type="GO" id="GO:0005524">
    <property type="term" value="F:ATP binding"/>
    <property type="evidence" value="ECO:0007669"/>
    <property type="project" value="UniProtKB-KW"/>
</dbReference>
<feature type="domain" description="Histidine kinase/HSP90-like ATPase" evidence="3">
    <location>
        <begin position="62"/>
        <end position="160"/>
    </location>
</feature>
<dbReference type="InterPro" id="IPR036890">
    <property type="entry name" value="HATPase_C_sf"/>
</dbReference>
<accession>A0ABY2IFC0</accession>